<evidence type="ECO:0000256" key="1">
    <source>
        <dbReference type="ARBA" id="ARBA00004906"/>
    </source>
</evidence>
<evidence type="ECO:0000256" key="2">
    <source>
        <dbReference type="ARBA" id="ARBA00022786"/>
    </source>
</evidence>
<dbReference type="PROSITE" id="PS51649">
    <property type="entry name" value="NPH3"/>
    <property type="match status" value="1"/>
</dbReference>
<comment type="pathway">
    <text evidence="1">Protein modification; protein ubiquitination.</text>
</comment>
<protein>
    <recommendedName>
        <fullName evidence="8">Root phototropism protein 3</fullName>
    </recommendedName>
</protein>
<dbReference type="AlphaFoldDB" id="A0A835LUK5"/>
<reference evidence="6 7" key="1">
    <citation type="submission" date="2020-10" db="EMBL/GenBank/DDBJ databases">
        <title>The Coptis chinensis genome and diversification of protoberbering-type alkaloids.</title>
        <authorList>
            <person name="Wang B."/>
            <person name="Shu S."/>
            <person name="Song C."/>
            <person name="Liu Y."/>
        </authorList>
    </citation>
    <scope>NUCLEOTIDE SEQUENCE [LARGE SCALE GENOMIC DNA]</scope>
    <source>
        <strain evidence="6">HL-2020</strain>
        <tissue evidence="6">Leaf</tissue>
    </source>
</reference>
<sequence length="586" mass="67127">MLFPHKTRLTMKRAGLNQLSRSCRPSVYGRRRNHCVIVPAKVGRISNALERREHTWFVRTNDVSDLTVIVGEDSFHLHKVHLHAPSFQIPMLSKSGYLNKLVFNRMNNEAADSSISMHIDNLPGGCQIFQLVVKFCYGVAVDLTATNVAPLYCAAYFLEMTEDFGHGNLISKAQAFLSFIIFSSWRDTFNIFTSCEDVSFWAQELGIVKQCSESIAWKACLDPQAIGRVVNDDELCFKILTNNNNSKNKDGGASEIVEECWWFKDVSVLRIDHFVEAICAIKTKGATPRLVGNCIAYWTSKWLQKFKLHSDSREAHRDTIESLIRVLPNEKNSVCCNFLLHLLKAGWMLNIDHELTTELEKRVAMMLECCCAGDLIVKNYRENDTVYDVSLVIRVVQAYATHFTRDLTSGMRLAATVVDDYLALVARDDMLSVKAFQLLVEALPADARHCNDKLYRAIDMYLKAHPKLTEEDRRIVSRAMEYHKLSKEAREHAMKNDRLPLNIVARLTLSEQVNATKSILSNNLKYRRSESEETVRATRGIDNSRWFKYHKKLQMMKAEVEKMKLQVCSLQVCKVELQRQMRIAPK</sequence>
<dbReference type="InterPro" id="IPR000210">
    <property type="entry name" value="BTB/POZ_dom"/>
</dbReference>
<name>A0A835LUK5_9MAGN</name>
<dbReference type="UniPathway" id="UPA00143"/>
<dbReference type="InterPro" id="IPR043454">
    <property type="entry name" value="NPH3/RPT2-like"/>
</dbReference>
<organism evidence="6 7">
    <name type="scientific">Coptis chinensis</name>
    <dbReference type="NCBI Taxonomy" id="261450"/>
    <lineage>
        <taxon>Eukaryota</taxon>
        <taxon>Viridiplantae</taxon>
        <taxon>Streptophyta</taxon>
        <taxon>Embryophyta</taxon>
        <taxon>Tracheophyta</taxon>
        <taxon>Spermatophyta</taxon>
        <taxon>Magnoliopsida</taxon>
        <taxon>Ranunculales</taxon>
        <taxon>Ranunculaceae</taxon>
        <taxon>Coptidoideae</taxon>
        <taxon>Coptis</taxon>
    </lineage>
</organism>
<dbReference type="Proteomes" id="UP000631114">
    <property type="component" value="Unassembled WGS sequence"/>
</dbReference>
<comment type="caution">
    <text evidence="6">The sequence shown here is derived from an EMBL/GenBank/DDBJ whole genome shotgun (WGS) entry which is preliminary data.</text>
</comment>
<dbReference type="PROSITE" id="PS50097">
    <property type="entry name" value="BTB"/>
    <property type="match status" value="1"/>
</dbReference>
<dbReference type="Pfam" id="PF00651">
    <property type="entry name" value="BTB"/>
    <property type="match status" value="1"/>
</dbReference>
<evidence type="ECO:0000256" key="3">
    <source>
        <dbReference type="PROSITE-ProRule" id="PRU00982"/>
    </source>
</evidence>
<dbReference type="GO" id="GO:0016567">
    <property type="term" value="P:protein ubiquitination"/>
    <property type="evidence" value="ECO:0007669"/>
    <property type="project" value="UniProtKB-UniPathway"/>
</dbReference>
<dbReference type="InterPro" id="IPR027356">
    <property type="entry name" value="NPH3_dom"/>
</dbReference>
<dbReference type="SUPFAM" id="SSF54695">
    <property type="entry name" value="POZ domain"/>
    <property type="match status" value="1"/>
</dbReference>
<dbReference type="Pfam" id="PF03000">
    <property type="entry name" value="NPH3"/>
    <property type="match status" value="1"/>
</dbReference>
<keyword evidence="2" id="KW-0833">Ubl conjugation pathway</keyword>
<evidence type="ECO:0008006" key="8">
    <source>
        <dbReference type="Google" id="ProtNLM"/>
    </source>
</evidence>
<dbReference type="EMBL" id="JADFTS010000005">
    <property type="protein sequence ID" value="KAF9605497.1"/>
    <property type="molecule type" value="Genomic_DNA"/>
</dbReference>
<evidence type="ECO:0000259" key="5">
    <source>
        <dbReference type="PROSITE" id="PS51649"/>
    </source>
</evidence>
<dbReference type="InterPro" id="IPR011333">
    <property type="entry name" value="SKP1/BTB/POZ_sf"/>
</dbReference>
<keyword evidence="7" id="KW-1185">Reference proteome</keyword>
<dbReference type="Gene3D" id="3.30.710.10">
    <property type="entry name" value="Potassium Channel Kv1.1, Chain A"/>
    <property type="match status" value="1"/>
</dbReference>
<dbReference type="PANTHER" id="PTHR32370">
    <property type="entry name" value="OS12G0117600 PROTEIN"/>
    <property type="match status" value="1"/>
</dbReference>
<comment type="similarity">
    <text evidence="3">Belongs to the NPH3 family.</text>
</comment>
<evidence type="ECO:0000313" key="7">
    <source>
        <dbReference type="Proteomes" id="UP000631114"/>
    </source>
</evidence>
<evidence type="ECO:0000259" key="4">
    <source>
        <dbReference type="PROSITE" id="PS50097"/>
    </source>
</evidence>
<feature type="domain" description="NPH3" evidence="5">
    <location>
        <begin position="260"/>
        <end position="514"/>
    </location>
</feature>
<accession>A0A835LUK5</accession>
<gene>
    <name evidence="6" type="ORF">IFM89_017516</name>
</gene>
<feature type="domain" description="BTB" evidence="4">
    <location>
        <begin position="64"/>
        <end position="145"/>
    </location>
</feature>
<proteinExistence type="inferred from homology"/>
<dbReference type="OrthoDB" id="624345at2759"/>
<evidence type="ECO:0000313" key="6">
    <source>
        <dbReference type="EMBL" id="KAF9605497.1"/>
    </source>
</evidence>